<comment type="caution">
    <text evidence="2">The sequence shown here is derived from an EMBL/GenBank/DDBJ whole genome shotgun (WGS) entry which is preliminary data.</text>
</comment>
<dbReference type="EMBL" id="SUMC01000029">
    <property type="protein sequence ID" value="TKA08568.1"/>
    <property type="molecule type" value="Genomic_DNA"/>
</dbReference>
<dbReference type="Proteomes" id="UP000305778">
    <property type="component" value="Unassembled WGS sequence"/>
</dbReference>
<dbReference type="RefSeq" id="WP_136726522.1">
    <property type="nucleotide sequence ID" value="NZ_SUMC01000029.1"/>
</dbReference>
<feature type="region of interest" description="Disordered" evidence="1">
    <location>
        <begin position="40"/>
        <end position="113"/>
    </location>
</feature>
<organism evidence="2 3">
    <name type="scientific">Actinacidiphila oryziradicis</name>
    <dbReference type="NCBI Taxonomy" id="2571141"/>
    <lineage>
        <taxon>Bacteria</taxon>
        <taxon>Bacillati</taxon>
        <taxon>Actinomycetota</taxon>
        <taxon>Actinomycetes</taxon>
        <taxon>Kitasatosporales</taxon>
        <taxon>Streptomycetaceae</taxon>
        <taxon>Actinacidiphila</taxon>
    </lineage>
</organism>
<protein>
    <submittedName>
        <fullName evidence="2">Uncharacterized protein</fullName>
    </submittedName>
</protein>
<feature type="compositionally biased region" description="Low complexity" evidence="1">
    <location>
        <begin position="74"/>
        <end position="87"/>
    </location>
</feature>
<proteinExistence type="predicted"/>
<accession>A0A4U0SI70</accession>
<evidence type="ECO:0000313" key="3">
    <source>
        <dbReference type="Proteomes" id="UP000305778"/>
    </source>
</evidence>
<feature type="compositionally biased region" description="Low complexity" evidence="1">
    <location>
        <begin position="40"/>
        <end position="66"/>
    </location>
</feature>
<reference evidence="2 3" key="1">
    <citation type="submission" date="2019-04" db="EMBL/GenBank/DDBJ databases">
        <title>Streptomyces oryziradicis sp. nov., a novel actinomycete isolated from rhizosphere soil of rice (Oryza sativa L.).</title>
        <authorList>
            <person name="Li C."/>
        </authorList>
    </citation>
    <scope>NUCLEOTIDE SEQUENCE [LARGE SCALE GENOMIC DNA]</scope>
    <source>
        <strain evidence="2 3">NEAU-C40</strain>
    </source>
</reference>
<name>A0A4U0SI70_9ACTN</name>
<gene>
    <name evidence="2" type="ORF">FCI23_26895</name>
</gene>
<evidence type="ECO:0000313" key="2">
    <source>
        <dbReference type="EMBL" id="TKA08568.1"/>
    </source>
</evidence>
<evidence type="ECO:0000256" key="1">
    <source>
        <dbReference type="SAM" id="MobiDB-lite"/>
    </source>
</evidence>
<sequence>MNVIAQDQRWTMVRHLVHGTDLDVVDRAAGLILLLFAQPPAASSSSPPTTSATTAARSHSASAESPQSCRRPWTTSSANSCNAATATRWPGPFTSRSGCSRAGSSVDRSHPHT</sequence>
<dbReference type="AlphaFoldDB" id="A0A4U0SI70"/>
<keyword evidence="3" id="KW-1185">Reference proteome</keyword>